<dbReference type="GO" id="GO:0006032">
    <property type="term" value="P:chitin catabolic process"/>
    <property type="evidence" value="ECO:0007669"/>
    <property type="project" value="UniProtKB-KW"/>
</dbReference>
<evidence type="ECO:0000256" key="10">
    <source>
        <dbReference type="ARBA" id="ARBA00023277"/>
    </source>
</evidence>
<evidence type="ECO:0000256" key="7">
    <source>
        <dbReference type="ARBA" id="ARBA00022801"/>
    </source>
</evidence>
<dbReference type="InterPro" id="IPR036779">
    <property type="entry name" value="LysM_dom_sf"/>
</dbReference>
<dbReference type="GO" id="GO:0008843">
    <property type="term" value="F:endochitinase activity"/>
    <property type="evidence" value="ECO:0007669"/>
    <property type="project" value="UniProtKB-EC"/>
</dbReference>
<feature type="domain" description="GH18" evidence="17">
    <location>
        <begin position="517"/>
        <end position="872"/>
    </location>
</feature>
<dbReference type="Pfam" id="PF00704">
    <property type="entry name" value="Glyco_hydro_18"/>
    <property type="match status" value="1"/>
</dbReference>
<evidence type="ECO:0000256" key="2">
    <source>
        <dbReference type="ARBA" id="ARBA00004613"/>
    </source>
</evidence>
<keyword evidence="8" id="KW-0146">Chitin degradation</keyword>
<dbReference type="OrthoDB" id="73875at2759"/>
<dbReference type="PROSITE" id="PS51910">
    <property type="entry name" value="GH18_2"/>
    <property type="match status" value="1"/>
</dbReference>
<keyword evidence="10" id="KW-0119">Carbohydrate metabolism</keyword>
<feature type="domain" description="LysM" evidence="16">
    <location>
        <begin position="373"/>
        <end position="422"/>
    </location>
</feature>
<keyword evidence="6" id="KW-0147">Chitin-binding</keyword>
<dbReference type="InterPro" id="IPR001579">
    <property type="entry name" value="Glyco_hydro_18_chit_AS"/>
</dbReference>
<keyword evidence="11 13" id="KW-0326">Glycosidase</keyword>
<keyword evidence="15" id="KW-1133">Transmembrane helix</keyword>
<dbReference type="InterPro" id="IPR029070">
    <property type="entry name" value="Chitinase_insertion_sf"/>
</dbReference>
<evidence type="ECO:0000256" key="11">
    <source>
        <dbReference type="ARBA" id="ARBA00023295"/>
    </source>
</evidence>
<keyword evidence="5" id="KW-0964">Secreted</keyword>
<dbReference type="InterPro" id="IPR017853">
    <property type="entry name" value="GH"/>
</dbReference>
<dbReference type="Gene3D" id="3.20.20.80">
    <property type="entry name" value="Glycosidases"/>
    <property type="match status" value="1"/>
</dbReference>
<sequence length="1313" mass="142445">MAAPSRRGQLHPKFITETNPCPVSCEKSPNVADWTVYHETTRLAVCDQPMLLDFHLYNPINDPSTAISIRACTVGNADTKVNYLQAINYTAPDAEDSNEPLQDLPIPSSTPSATVLRRQSNSTNPDSCGGKVEKSSAGAKLSWWNADESVDELLTGDATEALIAVRNVQARLKDPANCGQKIMFSYVRGNLVGMYAGHGVAKASTADGLVQQFADALKTDGIQARTAVEVCKDGMTAYDITGIVADINGDLAAVQDIIQGWNEAKCTSGSEGSKDWKNVAVYSAKAAAPLIAERSTFFSKMLSARADCRSIRVDSGDTCSGTLPGRCGIGSAAFNSFNKAACAKPLAVGQAMCCSSGTLPDIRPKPGSDGVCATWTVKLDEYCAMIASTNGISEDDLMKFNKQTWGWTGCGPNLQAGIKICVSSGDPPMPASVSNAVCGPTVKDTPFPGSGKNLSELNPCPLKTCCNIWGQCGTTTDFCVISKSETGNPGTSEKGKHGCIANCGMEIVNNGQGPDSFRKIGYFEGWNLDRPCLNMHVGRIDKSYSHIHFSFGEISKDFNVVIPDEVKDQFAEFKKATSYKKILAFGGWSFSTDFDTSPIFGQSVSGGNRAAFADRVIQFAKDNGLDGLDFDWEYPSVTDIPGVNGHPDDGKNYLEFLKLVREKMPREMSLSIAAPASFWYLKGFPIEDMAKTLDYIVYMTYDQHGQWDAGSLWANPGCPSGSCLRSHVNYTETYNALSMITKAGVPSHKVVVGVSSYGRSFKMSDASCRGPECTFLGDRLNSPAKPGRCTGTGGYLANAEIEEIVNGGGALKLWGDDDDTNYVVYEGTEWVAYMTDQTKERRTAKYKEWNFGGTSDWAIDLQKMIVRGGEASGFSDNIDPGADNWELPECTGSYETLDDLNNANINAYCGPRFIIPILRRMLQKAIEDFNSFASKDYDKYFKLYAGYVAESANEVTTNFLKEKGKDYFNCQVIEKITCCRSCYYLHGDNSKACQHCSLPYCDEISSPWGELAKWENRTETCPPDLSQRGLAPDKGVWAQTIFWSLRGDKEEAFWEDITGEVGAPRDKIKLGRRGSPVSSDIVDRGCTLNGLWSKPSCHYEGYWFGAPFVQGFEAGDVVNPKTVISSALEKVKGIANDLGSLETEIIAKSFTGVAEDVVDAVALPVFLIQESIHSMTRVIEIGKEIEEANKKEFIALFLSMVFFLVPVVGQGIAALGLGTLARVLVTLGEAAALAQGIADIVEDPDSAPFAVLGLLLGAAGIRDAGKIGQAAKIRRDKLTPEALGKLSPRVKTNIDIISKHNNRDAWQPQVCRR</sequence>
<keyword evidence="15" id="KW-0472">Membrane</keyword>
<dbReference type="InterPro" id="IPR011583">
    <property type="entry name" value="Chitinase_II/V-like_cat"/>
</dbReference>
<organism evidence="18 19">
    <name type="scientific">Plectosphaerella cucumerina</name>
    <dbReference type="NCBI Taxonomy" id="40658"/>
    <lineage>
        <taxon>Eukaryota</taxon>
        <taxon>Fungi</taxon>
        <taxon>Dikarya</taxon>
        <taxon>Ascomycota</taxon>
        <taxon>Pezizomycotina</taxon>
        <taxon>Sordariomycetes</taxon>
        <taxon>Hypocreomycetidae</taxon>
        <taxon>Glomerellales</taxon>
        <taxon>Plectosphaerellaceae</taxon>
        <taxon>Plectosphaerella</taxon>
    </lineage>
</organism>
<evidence type="ECO:0000256" key="1">
    <source>
        <dbReference type="ARBA" id="ARBA00000822"/>
    </source>
</evidence>
<dbReference type="PANTHER" id="PTHR47700:SF2">
    <property type="entry name" value="CHITINASE"/>
    <property type="match status" value="1"/>
</dbReference>
<accession>A0A8K0T702</accession>
<evidence type="ECO:0000256" key="6">
    <source>
        <dbReference type="ARBA" id="ARBA00022669"/>
    </source>
</evidence>
<name>A0A8K0T702_9PEZI</name>
<comment type="catalytic activity">
    <reaction evidence="1">
        <text>Random endo-hydrolysis of N-acetyl-beta-D-glucosaminide (1-&gt;4)-beta-linkages in chitin and chitodextrins.</text>
        <dbReference type="EC" id="3.2.1.14"/>
    </reaction>
</comment>
<dbReference type="GO" id="GO:0008061">
    <property type="term" value="F:chitin binding"/>
    <property type="evidence" value="ECO:0007669"/>
    <property type="project" value="UniProtKB-KW"/>
</dbReference>
<dbReference type="InterPro" id="IPR001223">
    <property type="entry name" value="Glyco_hydro18_cat"/>
</dbReference>
<dbReference type="PANTHER" id="PTHR47700">
    <property type="entry name" value="V CHITINASE, PUTATIVE (AFU_ORTHOLOGUE AFUA_6G13720)-RELATED"/>
    <property type="match status" value="1"/>
</dbReference>
<evidence type="ECO:0000256" key="9">
    <source>
        <dbReference type="ARBA" id="ARBA00023026"/>
    </source>
</evidence>
<dbReference type="InterPro" id="IPR053214">
    <property type="entry name" value="LysM12-like"/>
</dbReference>
<evidence type="ECO:0000259" key="17">
    <source>
        <dbReference type="PROSITE" id="PS51910"/>
    </source>
</evidence>
<proteinExistence type="inferred from homology"/>
<gene>
    <name evidence="18" type="ORF">B0T11DRAFT_359391</name>
</gene>
<dbReference type="SUPFAM" id="SSF54556">
    <property type="entry name" value="Chitinase insertion domain"/>
    <property type="match status" value="1"/>
</dbReference>
<evidence type="ECO:0000256" key="8">
    <source>
        <dbReference type="ARBA" id="ARBA00023024"/>
    </source>
</evidence>
<protein>
    <recommendedName>
        <fullName evidence="4">chitinase</fullName>
        <ecNumber evidence="4">3.2.1.14</ecNumber>
    </recommendedName>
</protein>
<dbReference type="Gene3D" id="3.30.60.10">
    <property type="entry name" value="Endochitinase-like"/>
    <property type="match status" value="1"/>
</dbReference>
<keyword evidence="15" id="KW-0812">Transmembrane</keyword>
<keyword evidence="12" id="KW-0624">Polysaccharide degradation</keyword>
<evidence type="ECO:0000256" key="14">
    <source>
        <dbReference type="SAM" id="MobiDB-lite"/>
    </source>
</evidence>
<evidence type="ECO:0000256" key="15">
    <source>
        <dbReference type="SAM" id="Phobius"/>
    </source>
</evidence>
<reference evidence="18" key="1">
    <citation type="journal article" date="2021" name="Nat. Commun.">
        <title>Genetic determinants of endophytism in the Arabidopsis root mycobiome.</title>
        <authorList>
            <person name="Mesny F."/>
            <person name="Miyauchi S."/>
            <person name="Thiergart T."/>
            <person name="Pickel B."/>
            <person name="Atanasova L."/>
            <person name="Karlsson M."/>
            <person name="Huettel B."/>
            <person name="Barry K.W."/>
            <person name="Haridas S."/>
            <person name="Chen C."/>
            <person name="Bauer D."/>
            <person name="Andreopoulos W."/>
            <person name="Pangilinan J."/>
            <person name="LaButti K."/>
            <person name="Riley R."/>
            <person name="Lipzen A."/>
            <person name="Clum A."/>
            <person name="Drula E."/>
            <person name="Henrissat B."/>
            <person name="Kohler A."/>
            <person name="Grigoriev I.V."/>
            <person name="Martin F.M."/>
            <person name="Hacquard S."/>
        </authorList>
    </citation>
    <scope>NUCLEOTIDE SEQUENCE</scope>
    <source>
        <strain evidence="18">MPI-CAGE-AT-0016</strain>
    </source>
</reference>
<dbReference type="CDD" id="cd02878">
    <property type="entry name" value="GH18_zymocin_alpha"/>
    <property type="match status" value="1"/>
</dbReference>
<dbReference type="SUPFAM" id="SSF57016">
    <property type="entry name" value="Plant lectins/antimicrobial peptides"/>
    <property type="match status" value="1"/>
</dbReference>
<dbReference type="Proteomes" id="UP000813385">
    <property type="component" value="Unassembled WGS sequence"/>
</dbReference>
<evidence type="ECO:0000256" key="4">
    <source>
        <dbReference type="ARBA" id="ARBA00012729"/>
    </source>
</evidence>
<dbReference type="GO" id="GO:0000272">
    <property type="term" value="P:polysaccharide catabolic process"/>
    <property type="evidence" value="ECO:0007669"/>
    <property type="project" value="UniProtKB-KW"/>
</dbReference>
<dbReference type="PROSITE" id="PS01095">
    <property type="entry name" value="GH18_1"/>
    <property type="match status" value="1"/>
</dbReference>
<evidence type="ECO:0000313" key="18">
    <source>
        <dbReference type="EMBL" id="KAH7350229.1"/>
    </source>
</evidence>
<dbReference type="CDD" id="cd00035">
    <property type="entry name" value="ChtBD1"/>
    <property type="match status" value="1"/>
</dbReference>
<dbReference type="EMBL" id="JAGPXD010000006">
    <property type="protein sequence ID" value="KAH7350229.1"/>
    <property type="molecule type" value="Genomic_DNA"/>
</dbReference>
<comment type="similarity">
    <text evidence="3">Belongs to the glycosyl hydrolase 18 family. Chitinase class V subfamily.</text>
</comment>
<evidence type="ECO:0000256" key="12">
    <source>
        <dbReference type="ARBA" id="ARBA00023326"/>
    </source>
</evidence>
<dbReference type="InterPro" id="IPR036861">
    <property type="entry name" value="Endochitinase-like_sf"/>
</dbReference>
<dbReference type="GO" id="GO:0005576">
    <property type="term" value="C:extracellular region"/>
    <property type="evidence" value="ECO:0007669"/>
    <property type="project" value="UniProtKB-SubCell"/>
</dbReference>
<keyword evidence="19" id="KW-1185">Reference proteome</keyword>
<dbReference type="SMART" id="SM00636">
    <property type="entry name" value="Glyco_18"/>
    <property type="match status" value="1"/>
</dbReference>
<evidence type="ECO:0000256" key="3">
    <source>
        <dbReference type="ARBA" id="ARBA00008682"/>
    </source>
</evidence>
<evidence type="ECO:0000256" key="13">
    <source>
        <dbReference type="RuleBase" id="RU000489"/>
    </source>
</evidence>
<dbReference type="Gene3D" id="3.10.50.10">
    <property type="match status" value="1"/>
</dbReference>
<evidence type="ECO:0000259" key="16">
    <source>
        <dbReference type="PROSITE" id="PS51782"/>
    </source>
</evidence>
<feature type="region of interest" description="Disordered" evidence="14">
    <location>
        <begin position="94"/>
        <end position="133"/>
    </location>
</feature>
<keyword evidence="9" id="KW-0843">Virulence</keyword>
<dbReference type="Gene3D" id="3.10.350.10">
    <property type="entry name" value="LysM domain"/>
    <property type="match status" value="1"/>
</dbReference>
<feature type="compositionally biased region" description="Polar residues" evidence="14">
    <location>
        <begin position="107"/>
        <end position="126"/>
    </location>
</feature>
<dbReference type="EC" id="3.2.1.14" evidence="4"/>
<comment type="subcellular location">
    <subcellularLocation>
        <location evidence="2">Secreted</location>
    </subcellularLocation>
</comment>
<feature type="transmembrane region" description="Helical" evidence="15">
    <location>
        <begin position="1193"/>
        <end position="1217"/>
    </location>
</feature>
<dbReference type="PROSITE" id="PS51782">
    <property type="entry name" value="LYSM"/>
    <property type="match status" value="1"/>
</dbReference>
<evidence type="ECO:0000256" key="5">
    <source>
        <dbReference type="ARBA" id="ARBA00022525"/>
    </source>
</evidence>
<keyword evidence="7 13" id="KW-0378">Hydrolase</keyword>
<comment type="caution">
    <text evidence="18">The sequence shown here is derived from an EMBL/GenBank/DDBJ whole genome shotgun (WGS) entry which is preliminary data.</text>
</comment>
<dbReference type="SUPFAM" id="SSF51445">
    <property type="entry name" value="(Trans)glycosidases"/>
    <property type="match status" value="1"/>
</dbReference>
<dbReference type="InterPro" id="IPR018392">
    <property type="entry name" value="LysM"/>
</dbReference>
<evidence type="ECO:0000313" key="19">
    <source>
        <dbReference type="Proteomes" id="UP000813385"/>
    </source>
</evidence>